<dbReference type="InterPro" id="IPR027417">
    <property type="entry name" value="P-loop_NTPase"/>
</dbReference>
<gene>
    <name evidence="5" type="ordered locus">Marpi_0541</name>
</gene>
<dbReference type="Proteomes" id="UP000007161">
    <property type="component" value="Chromosome"/>
</dbReference>
<evidence type="ECO:0000313" key="5">
    <source>
        <dbReference type="EMBL" id="AEX84982.1"/>
    </source>
</evidence>
<dbReference type="InterPro" id="IPR003439">
    <property type="entry name" value="ABC_transporter-like_ATP-bd"/>
</dbReference>
<keyword evidence="6" id="KW-1185">Reference proteome</keyword>
<dbReference type="EMBL" id="CP003257">
    <property type="protein sequence ID" value="AEX84982.1"/>
    <property type="molecule type" value="Genomic_DNA"/>
</dbReference>
<dbReference type="HOGENOM" id="CLU_1382200_0_0_0"/>
<protein>
    <recommendedName>
        <fullName evidence="4">ABC transporter domain-containing protein</fullName>
    </recommendedName>
</protein>
<accession>H2J5C4</accession>
<organism evidence="5 6">
    <name type="scientific">Marinitoga piezophila (strain DSM 14283 / JCM 11233 / KA3)</name>
    <dbReference type="NCBI Taxonomy" id="443254"/>
    <lineage>
        <taxon>Bacteria</taxon>
        <taxon>Thermotogati</taxon>
        <taxon>Thermotogota</taxon>
        <taxon>Thermotogae</taxon>
        <taxon>Petrotogales</taxon>
        <taxon>Petrotogaceae</taxon>
        <taxon>Marinitoga</taxon>
    </lineage>
</organism>
<dbReference type="RefSeq" id="WP_014296054.1">
    <property type="nucleotide sequence ID" value="NC_016751.1"/>
</dbReference>
<dbReference type="eggNOG" id="COG1131">
    <property type="taxonomic scope" value="Bacteria"/>
</dbReference>
<keyword evidence="1" id="KW-0813">Transport</keyword>
<evidence type="ECO:0000259" key="4">
    <source>
        <dbReference type="Pfam" id="PF00005"/>
    </source>
</evidence>
<keyword evidence="2" id="KW-0547">Nucleotide-binding</keyword>
<name>H2J5C4_MARPK</name>
<reference evidence="5 6" key="1">
    <citation type="journal article" date="2012" name="J. Bacteriol.">
        <title>Complete Genome Sequence of the Thermophilic, Piezophilic, Heterotrophic Bacterium Marinitoga piezophila KA3.</title>
        <authorList>
            <person name="Lucas S."/>
            <person name="Han J."/>
            <person name="Lapidus A."/>
            <person name="Cheng J.F."/>
            <person name="Goodwin L.A."/>
            <person name="Pitluck S."/>
            <person name="Peters L."/>
            <person name="Mikhailova N."/>
            <person name="Teshima H."/>
            <person name="Detter J.C."/>
            <person name="Han C."/>
            <person name="Tapia R."/>
            <person name="Land M."/>
            <person name="Hauser L."/>
            <person name="Kyrpides N.C."/>
            <person name="Ivanova N."/>
            <person name="Pagani I."/>
            <person name="Vannier P."/>
            <person name="Oger P."/>
            <person name="Bartlett D.H."/>
            <person name="Noll K.M."/>
            <person name="Woyke T."/>
            <person name="Jebbar M."/>
        </authorList>
    </citation>
    <scope>NUCLEOTIDE SEQUENCE [LARGE SCALE GENOMIC DNA]</scope>
    <source>
        <strain evidence="6">DSM 14283 / JCM 11233 / KA3</strain>
    </source>
</reference>
<dbReference type="KEGG" id="mpz:Marpi_0541"/>
<feature type="domain" description="ABC transporter" evidence="4">
    <location>
        <begin position="19"/>
        <end position="116"/>
    </location>
</feature>
<dbReference type="InterPro" id="IPR051782">
    <property type="entry name" value="ABC_Transporter_VariousFunc"/>
</dbReference>
<dbReference type="GO" id="GO:0016887">
    <property type="term" value="F:ATP hydrolysis activity"/>
    <property type="evidence" value="ECO:0007669"/>
    <property type="project" value="InterPro"/>
</dbReference>
<proteinExistence type="predicted"/>
<evidence type="ECO:0000313" key="6">
    <source>
        <dbReference type="Proteomes" id="UP000007161"/>
    </source>
</evidence>
<dbReference type="Gene3D" id="3.40.50.300">
    <property type="entry name" value="P-loop containing nucleotide triphosphate hydrolases"/>
    <property type="match status" value="1"/>
</dbReference>
<evidence type="ECO:0000256" key="2">
    <source>
        <dbReference type="ARBA" id="ARBA00022741"/>
    </source>
</evidence>
<dbReference type="STRING" id="443254.Marpi_0541"/>
<dbReference type="PANTHER" id="PTHR42939">
    <property type="entry name" value="ABC TRANSPORTER ATP-BINDING PROTEIN ALBC-RELATED"/>
    <property type="match status" value="1"/>
</dbReference>
<keyword evidence="3" id="KW-0067">ATP-binding</keyword>
<reference evidence="6" key="2">
    <citation type="submission" date="2012-01" db="EMBL/GenBank/DDBJ databases">
        <title>Complete sequence of chromosome of Marinitoga piezophila KA3.</title>
        <authorList>
            <person name="Lucas S."/>
            <person name="Han J."/>
            <person name="Lapidus A."/>
            <person name="Cheng J.-F."/>
            <person name="Goodwin L."/>
            <person name="Pitluck S."/>
            <person name="Peters L."/>
            <person name="Mikhailova N."/>
            <person name="Teshima H."/>
            <person name="Detter J.C."/>
            <person name="Han C."/>
            <person name="Tapia R."/>
            <person name="Land M."/>
            <person name="Hauser L."/>
            <person name="Kyrpides N."/>
            <person name="Ivanova N."/>
            <person name="Pagani I."/>
            <person name="Jebbar M."/>
            <person name="Vannier P."/>
            <person name="Oger P."/>
            <person name="Cario A."/>
            <person name="Bartlett D."/>
            <person name="Noll K.M."/>
            <person name="Woyke T."/>
        </authorList>
    </citation>
    <scope>NUCLEOTIDE SEQUENCE [LARGE SCALE GENOMIC DNA]</scope>
    <source>
        <strain evidence="6">DSM 14283 / JCM 11233 / KA3</strain>
    </source>
</reference>
<sequence length="197" mass="23316">MLELKNCSKKYGNKVIFENVSYTFYNNIYWLKGENGIGKSVFLRCLSNIEEFSEGIYKNNFKKILYIPEFSLNEDWLTLEENIRLFMYYHNIKITENTFKEILKKLNINDFSIFPYKASMGTNLKTIFSLIFIPKVWSLIVIDETLSHIDIKTQNIIFNELKKRVSEGTIIIFTYHGILNSHKFIELTLKKEGIFCD</sequence>
<dbReference type="GO" id="GO:0005524">
    <property type="term" value="F:ATP binding"/>
    <property type="evidence" value="ECO:0007669"/>
    <property type="project" value="UniProtKB-KW"/>
</dbReference>
<dbReference type="PANTHER" id="PTHR42939:SF1">
    <property type="entry name" value="ABC TRANSPORTER ATP-BINDING PROTEIN ALBC-RELATED"/>
    <property type="match status" value="1"/>
</dbReference>
<dbReference type="OrthoDB" id="9801987at2"/>
<dbReference type="Pfam" id="PF00005">
    <property type="entry name" value="ABC_tran"/>
    <property type="match status" value="1"/>
</dbReference>
<evidence type="ECO:0000256" key="1">
    <source>
        <dbReference type="ARBA" id="ARBA00022448"/>
    </source>
</evidence>
<evidence type="ECO:0000256" key="3">
    <source>
        <dbReference type="ARBA" id="ARBA00022840"/>
    </source>
</evidence>
<dbReference type="SUPFAM" id="SSF52540">
    <property type="entry name" value="P-loop containing nucleoside triphosphate hydrolases"/>
    <property type="match status" value="1"/>
</dbReference>
<dbReference type="AlphaFoldDB" id="H2J5C4"/>